<reference evidence="3 4" key="1">
    <citation type="submission" date="2017-11" db="EMBL/GenBank/DDBJ databases">
        <title>De novo assembly and phasing of dikaryotic genomes from two isolates of Puccinia coronata f. sp. avenae, the causal agent of oat crown rust.</title>
        <authorList>
            <person name="Miller M.E."/>
            <person name="Zhang Y."/>
            <person name="Omidvar V."/>
            <person name="Sperschneider J."/>
            <person name="Schwessinger B."/>
            <person name="Raley C."/>
            <person name="Palmer J.M."/>
            <person name="Garnica D."/>
            <person name="Upadhyaya N."/>
            <person name="Rathjen J."/>
            <person name="Taylor J.M."/>
            <person name="Park R.F."/>
            <person name="Dodds P.N."/>
            <person name="Hirsch C.D."/>
            <person name="Kianian S.F."/>
            <person name="Figueroa M."/>
        </authorList>
    </citation>
    <scope>NUCLEOTIDE SEQUENCE [LARGE SCALE GENOMIC DNA]</scope>
    <source>
        <strain evidence="3">12NC29</strain>
    </source>
</reference>
<feature type="region of interest" description="Disordered" evidence="1">
    <location>
        <begin position="499"/>
        <end position="572"/>
    </location>
</feature>
<feature type="domain" description="Transcription regulator Rua1 C-terminal" evidence="2">
    <location>
        <begin position="849"/>
        <end position="935"/>
    </location>
</feature>
<dbReference type="Proteomes" id="UP000235388">
    <property type="component" value="Unassembled WGS sequence"/>
</dbReference>
<dbReference type="Pfam" id="PF14616">
    <property type="entry name" value="Rua1_C"/>
    <property type="match status" value="1"/>
</dbReference>
<proteinExistence type="predicted"/>
<sequence>MADGTQTQMNQPPCLPENPLEQPQWLGHGSAIIEPFNEPDGLLTPNPSCSTRTSDGQPSSDQPLSYPASDLSSFLSPYVFNHSAFPSAPAWVPDSAPQPDTSFGVNTSHFPQSPQPIPARPTSVARRATVSSVPSRLNHFNQEYPPEWTSLYPANYSPPTLDAAHSLLTGWGNTANFFPSFNQPTQQQLAESPYKNNQFTINHHDDRLLEQPVLPSGSQLSCTSEVAEMAPYGASSGTGGLDPPFSSTYHHHPSPCQSEYPSGDQDLSQIQLNAQGDLNFSSDLSLWTPSNPPPAHSLPNSHQNSPSFAHFDLTQLQSTGLSPEWNPECSFAPDHDPGHRVGRVTFNQSFNQNWNPSPEAHPGLVCLNGGMPFTISNTSVRDLSHCDPRRVSDPSPVAPIAQHPWDPQHRYSIANIPSHEGTAAYHQHFEPARLPHDLPASYAGSSCHSGSFSTTASHLNSGDLPTPSTAGFRNEVCDEWAQLALQNFVDQAALFGSITIPPDEPSAPMDSSHQKSSSRHFKSSSLDLAPDAALSLTGGLGSSGSELDTESNEANHQTSKKRGRAGTLYETTLPYSPLPESLTLSHRARFASEYTNIFRNAGQLPFDMSPHPDRSTSPYGPSAAFPSQVDLAELSQGNTPVGDLIQHPASETPNQRETHFQQQNRGRRMTLMTLPPWPESHTAGKTIQPPPSSSFLRYQERPLCDLSSSPEKPLIGKKGRSGSLKKRKSMSNNHPSNQMAVTGELEQDLYGTERESHDMFSGPRFRETSFETEDRLSQGSGDPAGGCSQGVRSSPPHTLMRFGGIGQGPSPHPPGLTGAVRPSDVDLAGVMDETGEMMIPWKQDLRCDEDLYTPMWCRGQNDKKEGFCDMCDGGAWFRLKNSAYWYHKQYFHGVSSTTGHYFYPPKEIKRGFSTANRQQILGFCHECEQWVGYSSVIGMGAMKKNVQLRNELADEEGAGGAGPRPEWLDCDEPGTPKVPTLWFKHAHKCHRHQTCKGAKGRKKAKRG</sequence>
<keyword evidence="4" id="KW-1185">Reference proteome</keyword>
<feature type="region of interest" description="Disordered" evidence="1">
    <location>
        <begin position="91"/>
        <end position="122"/>
    </location>
</feature>
<feature type="region of interest" description="Disordered" evidence="1">
    <location>
        <begin position="767"/>
        <end position="792"/>
    </location>
</feature>
<dbReference type="AlphaFoldDB" id="A0A2N5W781"/>
<feature type="region of interest" description="Disordered" evidence="1">
    <location>
        <begin position="231"/>
        <end position="264"/>
    </location>
</feature>
<accession>A0A2N5W781</accession>
<feature type="compositionally biased region" description="Basic and acidic residues" evidence="1">
    <location>
        <begin position="767"/>
        <end position="776"/>
    </location>
</feature>
<evidence type="ECO:0000259" key="2">
    <source>
        <dbReference type="Pfam" id="PF14616"/>
    </source>
</evidence>
<dbReference type="EMBL" id="PGCJ01000005">
    <property type="protein sequence ID" value="PLW58083.1"/>
    <property type="molecule type" value="Genomic_DNA"/>
</dbReference>
<feature type="compositionally biased region" description="Polar residues" evidence="1">
    <location>
        <begin position="1"/>
        <end position="11"/>
    </location>
</feature>
<dbReference type="PANTHER" id="PTHR28125:SF3">
    <property type="entry name" value="TRANSCRIPTION REGULATOR RUA1 C-TERMINAL DOMAIN-CONTAINING PROTEIN"/>
    <property type="match status" value="1"/>
</dbReference>
<feature type="compositionally biased region" description="Polar residues" evidence="1">
    <location>
        <begin position="298"/>
        <end position="307"/>
    </location>
</feature>
<feature type="compositionally biased region" description="Polar residues" evidence="1">
    <location>
        <begin position="98"/>
        <end position="112"/>
    </location>
</feature>
<protein>
    <recommendedName>
        <fullName evidence="2">Transcription regulator Rua1 C-terminal domain-containing protein</fullName>
    </recommendedName>
</protein>
<evidence type="ECO:0000313" key="3">
    <source>
        <dbReference type="EMBL" id="PLW58083.1"/>
    </source>
</evidence>
<evidence type="ECO:0000256" key="1">
    <source>
        <dbReference type="SAM" id="MobiDB-lite"/>
    </source>
</evidence>
<gene>
    <name evidence="3" type="ORF">PCANC_04145</name>
</gene>
<dbReference type="OrthoDB" id="2507354at2759"/>
<organism evidence="3 4">
    <name type="scientific">Puccinia coronata f. sp. avenae</name>
    <dbReference type="NCBI Taxonomy" id="200324"/>
    <lineage>
        <taxon>Eukaryota</taxon>
        <taxon>Fungi</taxon>
        <taxon>Dikarya</taxon>
        <taxon>Basidiomycota</taxon>
        <taxon>Pucciniomycotina</taxon>
        <taxon>Pucciniomycetes</taxon>
        <taxon>Pucciniales</taxon>
        <taxon>Pucciniaceae</taxon>
        <taxon>Puccinia</taxon>
    </lineage>
</organism>
<feature type="compositionally biased region" description="Basic residues" evidence="1">
    <location>
        <begin position="715"/>
        <end position="729"/>
    </location>
</feature>
<name>A0A2N5W781_9BASI</name>
<dbReference type="InterPro" id="IPR028012">
    <property type="entry name" value="Rua1_C"/>
</dbReference>
<dbReference type="PANTHER" id="PTHR28125">
    <property type="entry name" value="MEIOTIC EXPRESSION UP-REGULATED PROTEIN 26"/>
    <property type="match status" value="1"/>
</dbReference>
<feature type="region of interest" description="Disordered" evidence="1">
    <location>
        <begin position="704"/>
        <end position="741"/>
    </location>
</feature>
<evidence type="ECO:0000313" key="4">
    <source>
        <dbReference type="Proteomes" id="UP000235388"/>
    </source>
</evidence>
<comment type="caution">
    <text evidence="3">The sequence shown here is derived from an EMBL/GenBank/DDBJ whole genome shotgun (WGS) entry which is preliminary data.</text>
</comment>
<feature type="compositionally biased region" description="Polar residues" evidence="1">
    <location>
        <begin position="730"/>
        <end position="740"/>
    </location>
</feature>
<dbReference type="STRING" id="200324.A0A2N5W781"/>
<feature type="region of interest" description="Disordered" evidence="1">
    <location>
        <begin position="1"/>
        <end position="67"/>
    </location>
</feature>
<feature type="region of interest" description="Disordered" evidence="1">
    <location>
        <begin position="283"/>
        <end position="308"/>
    </location>
</feature>
<feature type="compositionally biased region" description="Low complexity" evidence="1">
    <location>
        <begin position="523"/>
        <end position="537"/>
    </location>
</feature>
<feature type="compositionally biased region" description="Polar residues" evidence="1">
    <location>
        <begin position="255"/>
        <end position="264"/>
    </location>
</feature>
<feature type="compositionally biased region" description="Polar residues" evidence="1">
    <location>
        <begin position="45"/>
        <end position="63"/>
    </location>
</feature>